<reference evidence="1 2" key="1">
    <citation type="journal article" date="2011" name="J. Bacteriol.">
        <title>Genome sequence of Helicobacter bizzozeronii strain CIII-1, an isolate from human gastric mucosa.</title>
        <authorList>
            <person name="Schott T."/>
            <person name="Rossi M."/>
            <person name="Hanninen M.L."/>
        </authorList>
    </citation>
    <scope>NUCLEOTIDE SEQUENCE [LARGE SCALE GENOMIC DNA]</scope>
    <source>
        <strain evidence="1 2">CIII-1</strain>
    </source>
</reference>
<dbReference type="AlphaFoldDB" id="F8KTE0"/>
<organism evidence="1 2">
    <name type="scientific">Helicobacter bizzozeronii (strain CIII-1)</name>
    <dbReference type="NCBI Taxonomy" id="1002804"/>
    <lineage>
        <taxon>Bacteria</taxon>
        <taxon>Pseudomonadati</taxon>
        <taxon>Campylobacterota</taxon>
        <taxon>Epsilonproteobacteria</taxon>
        <taxon>Campylobacterales</taxon>
        <taxon>Helicobacteraceae</taxon>
        <taxon>Helicobacter</taxon>
    </lineage>
</organism>
<sequence>MLARLIIKTLRVLQKLKLLPIKRSTTLGGAFALYIIKPSGFRYAPLNAPLERLTLASPLKNC</sequence>
<dbReference type="KEGG" id="hbi:HBZC1_11050"/>
<accession>F8KTE0</accession>
<evidence type="ECO:0000313" key="2">
    <source>
        <dbReference type="Proteomes" id="UP000008387"/>
    </source>
</evidence>
<keyword evidence="2" id="KW-1185">Reference proteome</keyword>
<protein>
    <submittedName>
        <fullName evidence="1">Uncharacterized protein</fullName>
    </submittedName>
</protein>
<dbReference type="EMBL" id="FR871757">
    <property type="protein sequence ID" value="CCB80091.1"/>
    <property type="molecule type" value="Genomic_DNA"/>
</dbReference>
<name>F8KTE0_HELBC</name>
<gene>
    <name evidence="1" type="ordered locus">HBZC1_11050</name>
</gene>
<evidence type="ECO:0000313" key="1">
    <source>
        <dbReference type="EMBL" id="CCB80091.1"/>
    </source>
</evidence>
<dbReference type="Proteomes" id="UP000008387">
    <property type="component" value="Chromosome"/>
</dbReference>
<dbReference type="STRING" id="1002804.HBZC1_11050"/>
<dbReference type="HOGENOM" id="CLU_2897976_0_0_7"/>
<proteinExistence type="predicted"/>